<dbReference type="EMBL" id="JACRWE010000001">
    <property type="protein sequence ID" value="MBC5995651.1"/>
    <property type="molecule type" value="Genomic_DNA"/>
</dbReference>
<feature type="domain" description="Helix-hairpin-helix DNA-binding motif class 1" evidence="1">
    <location>
        <begin position="170"/>
        <end position="189"/>
    </location>
</feature>
<organism evidence="2 3">
    <name type="scientific">Romboutsia faecis</name>
    <dbReference type="NCBI Taxonomy" id="2764597"/>
    <lineage>
        <taxon>Bacteria</taxon>
        <taxon>Bacillati</taxon>
        <taxon>Bacillota</taxon>
        <taxon>Clostridia</taxon>
        <taxon>Peptostreptococcales</taxon>
        <taxon>Peptostreptococcaceae</taxon>
        <taxon>Romboutsia</taxon>
    </lineage>
</organism>
<dbReference type="PANTHER" id="PTHR21180">
    <property type="entry name" value="ENDONUCLEASE/EXONUCLEASE/PHOSPHATASE FAMILY DOMAIN-CONTAINING PROTEIN 1"/>
    <property type="match status" value="1"/>
</dbReference>
<evidence type="ECO:0000313" key="3">
    <source>
        <dbReference type="Proteomes" id="UP000609849"/>
    </source>
</evidence>
<evidence type="ECO:0000259" key="1">
    <source>
        <dbReference type="SMART" id="SM00278"/>
    </source>
</evidence>
<keyword evidence="3" id="KW-1185">Reference proteome</keyword>
<dbReference type="InterPro" id="IPR019554">
    <property type="entry name" value="Soluble_ligand-bd"/>
</dbReference>
<reference evidence="2 3" key="1">
    <citation type="submission" date="2020-08" db="EMBL/GenBank/DDBJ databases">
        <authorList>
            <person name="Liu C."/>
            <person name="Sun Q."/>
        </authorList>
    </citation>
    <scope>NUCLEOTIDE SEQUENCE [LARGE SCALE GENOMIC DNA]</scope>
    <source>
        <strain evidence="2 3">NSJ-18</strain>
    </source>
</reference>
<dbReference type="InterPro" id="IPR004509">
    <property type="entry name" value="Competence_ComEA_HhH"/>
</dbReference>
<comment type="caution">
    <text evidence="2">The sequence shown here is derived from an EMBL/GenBank/DDBJ whole genome shotgun (WGS) entry which is preliminary data.</text>
</comment>
<dbReference type="InterPro" id="IPR051675">
    <property type="entry name" value="Endo/Exo/Phosphatase_dom_1"/>
</dbReference>
<evidence type="ECO:0000313" key="2">
    <source>
        <dbReference type="EMBL" id="MBC5995651.1"/>
    </source>
</evidence>
<dbReference type="Gene3D" id="3.10.560.10">
    <property type="entry name" value="Outer membrane lipoprotein wza domain like"/>
    <property type="match status" value="1"/>
</dbReference>
<sequence length="223" mass="25179">MKKNKKSVIFLFITFICVTTIIIKDKLYFQDDIYVVSKEELNNKEIILDNSEGIYENFEGVNNIKKDSINDEMNSEMITVYISGQVNNPGVVTLESDKRLADAIELLGGTTEDADLNRINMALKIKDEEHYIIPKIGEEISDESLSMNNTREVGNETDSNKININSATIKELEDLPGVGEATANKIVRHRDENGKFKSIEEIKNVNGIGDKKYEDLKDLISIN</sequence>
<dbReference type="Proteomes" id="UP000609849">
    <property type="component" value="Unassembled WGS sequence"/>
</dbReference>
<dbReference type="RefSeq" id="WP_187127813.1">
    <property type="nucleotide sequence ID" value="NZ_JACRWE010000001.1"/>
</dbReference>
<name>A0ABR7JL44_9FIRM</name>
<dbReference type="PANTHER" id="PTHR21180:SF32">
    <property type="entry name" value="ENDONUCLEASE_EXONUCLEASE_PHOSPHATASE FAMILY DOMAIN-CONTAINING PROTEIN 1"/>
    <property type="match status" value="1"/>
</dbReference>
<dbReference type="InterPro" id="IPR003583">
    <property type="entry name" value="Hlx-hairpin-Hlx_DNA-bd_motif"/>
</dbReference>
<dbReference type="Gene3D" id="1.10.150.310">
    <property type="entry name" value="Tex RuvX-like domain-like"/>
    <property type="match status" value="1"/>
</dbReference>
<dbReference type="Pfam" id="PF12836">
    <property type="entry name" value="HHH_3"/>
    <property type="match status" value="1"/>
</dbReference>
<gene>
    <name evidence="2" type="ORF">H8923_02655</name>
</gene>
<protein>
    <submittedName>
        <fullName evidence="2">Helix-hairpin-helix domain-containing protein</fullName>
    </submittedName>
</protein>
<feature type="domain" description="Helix-hairpin-helix DNA-binding motif class 1" evidence="1">
    <location>
        <begin position="200"/>
        <end position="219"/>
    </location>
</feature>
<accession>A0ABR7JL44</accession>
<dbReference type="InterPro" id="IPR010994">
    <property type="entry name" value="RuvA_2-like"/>
</dbReference>
<dbReference type="SUPFAM" id="SSF47781">
    <property type="entry name" value="RuvA domain 2-like"/>
    <property type="match status" value="1"/>
</dbReference>
<dbReference type="NCBIfam" id="TIGR00426">
    <property type="entry name" value="competence protein ComEA helix-hairpin-helix repeat region"/>
    <property type="match status" value="1"/>
</dbReference>
<proteinExistence type="predicted"/>
<dbReference type="SMART" id="SM00278">
    <property type="entry name" value="HhH1"/>
    <property type="match status" value="2"/>
</dbReference>
<dbReference type="Pfam" id="PF10531">
    <property type="entry name" value="SLBB"/>
    <property type="match status" value="1"/>
</dbReference>